<comment type="caution">
    <text evidence="1">The sequence shown here is derived from an EMBL/GenBank/DDBJ whole genome shotgun (WGS) entry which is preliminary data.</text>
</comment>
<evidence type="ECO:0000313" key="1">
    <source>
        <dbReference type="EMBL" id="KAJ3551559.1"/>
    </source>
</evidence>
<gene>
    <name evidence="1" type="ORF">NM688_g4630</name>
</gene>
<evidence type="ECO:0000313" key="2">
    <source>
        <dbReference type="Proteomes" id="UP001148662"/>
    </source>
</evidence>
<name>A0ACC1T2I5_9APHY</name>
<proteinExistence type="predicted"/>
<dbReference type="EMBL" id="JANHOG010000784">
    <property type="protein sequence ID" value="KAJ3551559.1"/>
    <property type="molecule type" value="Genomic_DNA"/>
</dbReference>
<keyword evidence="2" id="KW-1185">Reference proteome</keyword>
<sequence length="285" mass="30663">MEKSVPPPFGVYVPAVVWLEENEELDEPAIRSHVLRLAQGGVTGILVQGSNGEAQHLSHEERKHAIRLTRQTLDENGFKDVLVIAGTGGQSTKESIKLCVDARDAGAAYALVLTPSTWPPQMTKPNIIRFHRTVADASPIPTMIYNFPVVTAGIDLDSDTITTLGAHPNIVGTKLSCGNIGKLQRIASALPASEFATFPGKADAHVHLLRLYKEGKLEEAIKLQALLGQADWELGKLGSIAGIKAVVTKYFGYGAPHVRGPLAPLDMEKATAEKLEQLVALEKSL</sequence>
<accession>A0ACC1T2I5</accession>
<protein>
    <submittedName>
        <fullName evidence="1">Uncharacterized protein</fullName>
    </submittedName>
</protein>
<dbReference type="Proteomes" id="UP001148662">
    <property type="component" value="Unassembled WGS sequence"/>
</dbReference>
<reference evidence="1" key="1">
    <citation type="submission" date="2022-07" db="EMBL/GenBank/DDBJ databases">
        <title>Genome Sequence of Phlebia brevispora.</title>
        <authorList>
            <person name="Buettner E."/>
        </authorList>
    </citation>
    <scope>NUCLEOTIDE SEQUENCE</scope>
    <source>
        <strain evidence="1">MPL23</strain>
    </source>
</reference>
<organism evidence="1 2">
    <name type="scientific">Phlebia brevispora</name>
    <dbReference type="NCBI Taxonomy" id="194682"/>
    <lineage>
        <taxon>Eukaryota</taxon>
        <taxon>Fungi</taxon>
        <taxon>Dikarya</taxon>
        <taxon>Basidiomycota</taxon>
        <taxon>Agaricomycotina</taxon>
        <taxon>Agaricomycetes</taxon>
        <taxon>Polyporales</taxon>
        <taxon>Meruliaceae</taxon>
        <taxon>Phlebia</taxon>
    </lineage>
</organism>